<dbReference type="CDD" id="cd00002">
    <property type="entry name" value="YbaK_deacylase"/>
    <property type="match status" value="1"/>
</dbReference>
<dbReference type="GO" id="GO:0006412">
    <property type="term" value="P:translation"/>
    <property type="evidence" value="ECO:0007669"/>
    <property type="project" value="UniProtKB-KW"/>
</dbReference>
<dbReference type="RefSeq" id="WP_135803717.1">
    <property type="nucleotide sequence ID" value="NZ_SRPF01000003.1"/>
</dbReference>
<evidence type="ECO:0000313" key="7">
    <source>
        <dbReference type="Proteomes" id="UP000298325"/>
    </source>
</evidence>
<dbReference type="Gene3D" id="3.90.960.10">
    <property type="entry name" value="YbaK/aminoacyl-tRNA synthetase-associated domain"/>
    <property type="match status" value="1"/>
</dbReference>
<protein>
    <recommendedName>
        <fullName evidence="4">Cys-tRNA(Pro)/Cys-tRNA(Cys) deacylase</fullName>
        <ecNumber evidence="4">4.2.-.-</ecNumber>
    </recommendedName>
</protein>
<dbReference type="InterPro" id="IPR036754">
    <property type="entry name" value="YbaK/aa-tRNA-synt-asso_dom_sf"/>
</dbReference>
<dbReference type="Proteomes" id="UP000298325">
    <property type="component" value="Unassembled WGS sequence"/>
</dbReference>
<sequence length="156" mass="16805">MTPGIKAAERAGIAYTLHDYQHDPETESFGLEAAEKLEVDASRVFKTLVANLDGKELIVGMVPVDAMLSLKELAKAARGKKAVMADRQTVERSTGYVLGGVSALGQKKRLRTFIDESANSFETLFISAGRRGLEIELAPADLAAVTGGRFAPLKQR</sequence>
<evidence type="ECO:0000259" key="5">
    <source>
        <dbReference type="Pfam" id="PF04073"/>
    </source>
</evidence>
<gene>
    <name evidence="6" type="primary">ybaK</name>
    <name evidence="6" type="ORF">E5Q11_12315</name>
</gene>
<feature type="domain" description="YbaK/aminoacyl-tRNA synthetase-associated" evidence="5">
    <location>
        <begin position="32"/>
        <end position="143"/>
    </location>
</feature>
<keyword evidence="7" id="KW-1185">Reference proteome</keyword>
<dbReference type="InterPro" id="IPR007214">
    <property type="entry name" value="YbaK/aa-tRNA-synth-assoc-dom"/>
</dbReference>
<dbReference type="EMBL" id="SRPF01000003">
    <property type="protein sequence ID" value="TGN39408.1"/>
    <property type="molecule type" value="Genomic_DNA"/>
</dbReference>
<dbReference type="PANTHER" id="PTHR30411">
    <property type="entry name" value="CYTOPLASMIC PROTEIN"/>
    <property type="match status" value="1"/>
</dbReference>
<keyword evidence="3 4" id="KW-0456">Lyase</keyword>
<keyword evidence="2 4" id="KW-0648">Protein biosynthesis</keyword>
<dbReference type="NCBIfam" id="TIGR00011">
    <property type="entry name" value="YbaK_EbsC"/>
    <property type="match status" value="1"/>
</dbReference>
<dbReference type="EC" id="4.2.-.-" evidence="4"/>
<comment type="caution">
    <text evidence="6">The sequence shown here is derived from an EMBL/GenBank/DDBJ whole genome shotgun (WGS) entry which is preliminary data.</text>
</comment>
<dbReference type="PIRSF" id="PIRSF006181">
    <property type="entry name" value="EbsC_YbaK"/>
    <property type="match status" value="1"/>
</dbReference>
<organism evidence="6 7">
    <name type="scientific">Marinobacter confluentis</name>
    <dbReference type="NCBI Taxonomy" id="1697557"/>
    <lineage>
        <taxon>Bacteria</taxon>
        <taxon>Pseudomonadati</taxon>
        <taxon>Pseudomonadota</taxon>
        <taxon>Gammaproteobacteria</taxon>
        <taxon>Pseudomonadales</taxon>
        <taxon>Marinobacteraceae</taxon>
        <taxon>Marinobacter</taxon>
    </lineage>
</organism>
<evidence type="ECO:0000256" key="2">
    <source>
        <dbReference type="ARBA" id="ARBA00022917"/>
    </source>
</evidence>
<evidence type="ECO:0000313" key="6">
    <source>
        <dbReference type="EMBL" id="TGN39408.1"/>
    </source>
</evidence>
<dbReference type="InterPro" id="IPR004369">
    <property type="entry name" value="Prolyl-tRNA_editing_YbaK/EbsC"/>
</dbReference>
<accession>A0A4Z1C8R0</accession>
<dbReference type="PANTHER" id="PTHR30411:SF0">
    <property type="entry name" value="CYS-TRNA(PRO)_CYS-TRNA(CYS) DEACYLASE YBAK"/>
    <property type="match status" value="1"/>
</dbReference>
<evidence type="ECO:0000256" key="1">
    <source>
        <dbReference type="ARBA" id="ARBA00009798"/>
    </source>
</evidence>
<proteinExistence type="inferred from homology"/>
<dbReference type="AlphaFoldDB" id="A0A4Z1C8R0"/>
<dbReference type="GO" id="GO:0016829">
    <property type="term" value="F:lyase activity"/>
    <property type="evidence" value="ECO:0007669"/>
    <property type="project" value="UniProtKB-KW"/>
</dbReference>
<evidence type="ECO:0000256" key="4">
    <source>
        <dbReference type="PIRNR" id="PIRNR006181"/>
    </source>
</evidence>
<reference evidence="6 7" key="1">
    <citation type="submission" date="2019-04" db="EMBL/GenBank/DDBJ databases">
        <authorList>
            <person name="Park S."/>
            <person name="Yoon J.-H."/>
        </authorList>
    </citation>
    <scope>NUCLEOTIDE SEQUENCE [LARGE SCALE GENOMIC DNA]</scope>
    <source>
        <strain evidence="6 7">HJM-18</strain>
    </source>
</reference>
<dbReference type="SUPFAM" id="SSF55826">
    <property type="entry name" value="YbaK/ProRS associated domain"/>
    <property type="match status" value="1"/>
</dbReference>
<dbReference type="Pfam" id="PF04073">
    <property type="entry name" value="tRNA_edit"/>
    <property type="match status" value="1"/>
</dbReference>
<dbReference type="GO" id="GO:0002161">
    <property type="term" value="F:aminoacyl-tRNA deacylase activity"/>
    <property type="evidence" value="ECO:0007669"/>
    <property type="project" value="InterPro"/>
</dbReference>
<comment type="similarity">
    <text evidence="1 4">Belongs to the prolyl-tRNA editing family. YbaK/EbsC subfamily.</text>
</comment>
<name>A0A4Z1C8R0_9GAMM</name>
<dbReference type="OrthoDB" id="9809296at2"/>
<evidence type="ECO:0000256" key="3">
    <source>
        <dbReference type="ARBA" id="ARBA00023239"/>
    </source>
</evidence>